<reference evidence="1 2" key="1">
    <citation type="submission" date="2017-09" db="EMBL/GenBank/DDBJ databases">
        <title>Large-scale bioinformatics analysis of Bacillus genomes uncovers conserved roles of natural products in bacterial physiology.</title>
        <authorList>
            <consortium name="Agbiome Team Llc"/>
            <person name="Bleich R.M."/>
            <person name="Grubbs K.J."/>
            <person name="Santa Maria K.C."/>
            <person name="Allen S.E."/>
            <person name="Farag S."/>
            <person name="Shank E.A."/>
            <person name="Bowers A."/>
        </authorList>
    </citation>
    <scope>NUCLEOTIDE SEQUENCE [LARGE SCALE GENOMIC DNA]</scope>
    <source>
        <strain evidence="1 2">AFS044250</strain>
    </source>
</reference>
<accession>A0A2B5Y9B4</accession>
<comment type="caution">
    <text evidence="1">The sequence shown here is derived from an EMBL/GenBank/DDBJ whole genome shotgun (WGS) entry which is preliminary data.</text>
</comment>
<proteinExistence type="predicted"/>
<protein>
    <submittedName>
        <fullName evidence="1">Uncharacterized protein</fullName>
    </submittedName>
</protein>
<name>A0A2B5Y9B4_9BACI</name>
<dbReference type="AlphaFoldDB" id="A0A2B5Y9B4"/>
<dbReference type="EMBL" id="NUSQ01000047">
    <property type="protein sequence ID" value="PHD70799.1"/>
    <property type="molecule type" value="Genomic_DNA"/>
</dbReference>
<organism evidence="1 2">
    <name type="scientific">Bacillus toyonensis</name>
    <dbReference type="NCBI Taxonomy" id="155322"/>
    <lineage>
        <taxon>Bacteria</taxon>
        <taxon>Bacillati</taxon>
        <taxon>Bacillota</taxon>
        <taxon>Bacilli</taxon>
        <taxon>Bacillales</taxon>
        <taxon>Bacillaceae</taxon>
        <taxon>Bacillus</taxon>
        <taxon>Bacillus cereus group</taxon>
    </lineage>
</organism>
<dbReference type="Proteomes" id="UP000225997">
    <property type="component" value="Unassembled WGS sequence"/>
</dbReference>
<gene>
    <name evidence="1" type="ORF">COF40_10405</name>
</gene>
<evidence type="ECO:0000313" key="2">
    <source>
        <dbReference type="Proteomes" id="UP000225997"/>
    </source>
</evidence>
<evidence type="ECO:0000313" key="1">
    <source>
        <dbReference type="EMBL" id="PHD70799.1"/>
    </source>
</evidence>
<sequence>MLLPFFALASPRSEQAASTFFYNPVPAARMFGGFASSCEAKSASTSEAPSPSHSERAASTFFYSNSNTPAAPIPPPIHIVTIPNCWLRRFIS</sequence>